<dbReference type="InterPro" id="IPR035906">
    <property type="entry name" value="MetI-like_sf"/>
</dbReference>
<comment type="subcellular location">
    <subcellularLocation>
        <location evidence="1 7">Cell membrane</location>
        <topology evidence="1 7">Multi-pass membrane protein</topology>
    </subcellularLocation>
</comment>
<reference evidence="9" key="1">
    <citation type="journal article" date="2014" name="Int. J. Syst. Evol. Microbiol.">
        <title>Complete genome sequence of Corynebacterium casei LMG S-19264T (=DSM 44701T), isolated from a smear-ripened cheese.</title>
        <authorList>
            <consortium name="US DOE Joint Genome Institute (JGI-PGF)"/>
            <person name="Walter F."/>
            <person name="Albersmeier A."/>
            <person name="Kalinowski J."/>
            <person name="Ruckert C."/>
        </authorList>
    </citation>
    <scope>NUCLEOTIDE SEQUENCE</scope>
    <source>
        <strain evidence="9">VKM B-2935</strain>
    </source>
</reference>
<evidence type="ECO:0000256" key="2">
    <source>
        <dbReference type="ARBA" id="ARBA00022448"/>
    </source>
</evidence>
<reference evidence="9" key="2">
    <citation type="submission" date="2023-01" db="EMBL/GenBank/DDBJ databases">
        <authorList>
            <person name="Sun Q."/>
            <person name="Evtushenko L."/>
        </authorList>
    </citation>
    <scope>NUCLEOTIDE SEQUENCE</scope>
    <source>
        <strain evidence="9">VKM B-2935</strain>
    </source>
</reference>
<keyword evidence="5 7" id="KW-1133">Transmembrane helix</keyword>
<evidence type="ECO:0000313" key="9">
    <source>
        <dbReference type="EMBL" id="GLK91241.1"/>
    </source>
</evidence>
<keyword evidence="2 7" id="KW-0813">Transport</keyword>
<feature type="transmembrane region" description="Helical" evidence="7">
    <location>
        <begin position="12"/>
        <end position="37"/>
    </location>
</feature>
<dbReference type="PROSITE" id="PS50928">
    <property type="entry name" value="ABC_TM1"/>
    <property type="match status" value="1"/>
</dbReference>
<dbReference type="GO" id="GO:0005886">
    <property type="term" value="C:plasma membrane"/>
    <property type="evidence" value="ECO:0007669"/>
    <property type="project" value="UniProtKB-SubCell"/>
</dbReference>
<feature type="transmembrane region" description="Helical" evidence="7">
    <location>
        <begin position="220"/>
        <end position="242"/>
    </location>
</feature>
<keyword evidence="10" id="KW-1185">Reference proteome</keyword>
<evidence type="ECO:0000313" key="10">
    <source>
        <dbReference type="Proteomes" id="UP001143328"/>
    </source>
</evidence>
<name>A0A9W6NHY5_9PSED</name>
<evidence type="ECO:0000256" key="3">
    <source>
        <dbReference type="ARBA" id="ARBA00022475"/>
    </source>
</evidence>
<dbReference type="Pfam" id="PF00528">
    <property type="entry name" value="BPD_transp_1"/>
    <property type="match status" value="1"/>
</dbReference>
<dbReference type="CDD" id="cd06261">
    <property type="entry name" value="TM_PBP2"/>
    <property type="match status" value="1"/>
</dbReference>
<feature type="transmembrane region" description="Helical" evidence="7">
    <location>
        <begin position="119"/>
        <end position="146"/>
    </location>
</feature>
<dbReference type="EMBL" id="BSFN01000018">
    <property type="protein sequence ID" value="GLK91241.1"/>
    <property type="molecule type" value="Genomic_DNA"/>
</dbReference>
<evidence type="ECO:0000256" key="6">
    <source>
        <dbReference type="ARBA" id="ARBA00023136"/>
    </source>
</evidence>
<keyword evidence="3" id="KW-1003">Cell membrane</keyword>
<keyword evidence="6 7" id="KW-0472">Membrane</keyword>
<organism evidence="9 10">
    <name type="scientific">Pseudomonas turukhanskensis</name>
    <dbReference type="NCBI Taxonomy" id="1806536"/>
    <lineage>
        <taxon>Bacteria</taxon>
        <taxon>Pseudomonadati</taxon>
        <taxon>Pseudomonadota</taxon>
        <taxon>Gammaproteobacteria</taxon>
        <taxon>Pseudomonadales</taxon>
        <taxon>Pseudomonadaceae</taxon>
        <taxon>Pseudomonas</taxon>
    </lineage>
</organism>
<evidence type="ECO:0000259" key="8">
    <source>
        <dbReference type="PROSITE" id="PS50928"/>
    </source>
</evidence>
<comment type="caution">
    <text evidence="9">The sequence shown here is derived from an EMBL/GenBank/DDBJ whole genome shotgun (WGS) entry which is preliminary data.</text>
</comment>
<protein>
    <submittedName>
        <fullName evidence="9">Nitrate ABC transporter permease</fullName>
    </submittedName>
</protein>
<dbReference type="Gene3D" id="1.10.3720.10">
    <property type="entry name" value="MetI-like"/>
    <property type="match status" value="1"/>
</dbReference>
<dbReference type="PANTHER" id="PTHR30151:SF0">
    <property type="entry name" value="ABC TRANSPORTER PERMEASE PROTEIN MJ0413-RELATED"/>
    <property type="match status" value="1"/>
</dbReference>
<accession>A0A9W6NHY5</accession>
<dbReference type="InterPro" id="IPR000515">
    <property type="entry name" value="MetI-like"/>
</dbReference>
<feature type="transmembrane region" description="Helical" evidence="7">
    <location>
        <begin position="167"/>
        <end position="200"/>
    </location>
</feature>
<feature type="transmembrane region" description="Helical" evidence="7">
    <location>
        <begin position="92"/>
        <end position="113"/>
    </location>
</feature>
<keyword evidence="4 7" id="KW-0812">Transmembrane</keyword>
<feature type="transmembrane region" description="Helical" evidence="7">
    <location>
        <begin position="64"/>
        <end position="85"/>
    </location>
</feature>
<comment type="similarity">
    <text evidence="7">Belongs to the binding-protein-dependent transport system permease family.</text>
</comment>
<dbReference type="SUPFAM" id="SSF161098">
    <property type="entry name" value="MetI-like"/>
    <property type="match status" value="1"/>
</dbReference>
<dbReference type="RefSeq" id="WP_271197483.1">
    <property type="nucleotide sequence ID" value="NZ_BSFN01000018.1"/>
</dbReference>
<evidence type="ECO:0000256" key="5">
    <source>
        <dbReference type="ARBA" id="ARBA00022989"/>
    </source>
</evidence>
<evidence type="ECO:0000256" key="1">
    <source>
        <dbReference type="ARBA" id="ARBA00004651"/>
    </source>
</evidence>
<proteinExistence type="inferred from homology"/>
<sequence>MTARFAKHWLLTNLPIALVFIAWVLVAQILPVNAIIFPSPGSVLEDVIGHPDVYLHEGGVTFRASVYGLLLGVLMGTGMALLSWCSFALKSMLLPVSLLLATIPVVAIIPIITRIFGPGMSSVLCVVTVVTFLPTFVAVSSGLHAVEHSHESLFKVFGARKWQQLRYLAIPAAVPHFMMALGISAPSSVIGAMTAEYLIGSEGLGYQLRSAMANFATDRVVGGALLSTVMSIFFLSLAQIACKKILARWG</sequence>
<dbReference type="GO" id="GO:0055085">
    <property type="term" value="P:transmembrane transport"/>
    <property type="evidence" value="ECO:0007669"/>
    <property type="project" value="InterPro"/>
</dbReference>
<dbReference type="AlphaFoldDB" id="A0A9W6NHY5"/>
<dbReference type="Proteomes" id="UP001143328">
    <property type="component" value="Unassembled WGS sequence"/>
</dbReference>
<evidence type="ECO:0000256" key="7">
    <source>
        <dbReference type="RuleBase" id="RU363032"/>
    </source>
</evidence>
<dbReference type="PANTHER" id="PTHR30151">
    <property type="entry name" value="ALKANE SULFONATE ABC TRANSPORTER-RELATED, MEMBRANE SUBUNIT"/>
    <property type="match status" value="1"/>
</dbReference>
<evidence type="ECO:0000256" key="4">
    <source>
        <dbReference type="ARBA" id="ARBA00022692"/>
    </source>
</evidence>
<feature type="domain" description="ABC transmembrane type-1" evidence="8">
    <location>
        <begin position="58"/>
        <end position="238"/>
    </location>
</feature>
<gene>
    <name evidence="9" type="ORF">GCM10017655_43050</name>
</gene>